<dbReference type="Gene3D" id="3.30.420.10">
    <property type="entry name" value="Ribonuclease H-like superfamily/Ribonuclease H"/>
    <property type="match status" value="1"/>
</dbReference>
<accession>A0A2K3JT10</accession>
<comment type="caution">
    <text evidence="2">The sequence shown here is derived from an EMBL/GenBank/DDBJ whole genome shotgun (WGS) entry which is preliminary data.</text>
</comment>
<evidence type="ECO:0000313" key="3">
    <source>
        <dbReference type="Proteomes" id="UP000236291"/>
    </source>
</evidence>
<dbReference type="Proteomes" id="UP000236291">
    <property type="component" value="Unassembled WGS sequence"/>
</dbReference>
<evidence type="ECO:0000313" key="2">
    <source>
        <dbReference type="EMBL" id="PNX57174.1"/>
    </source>
</evidence>
<protein>
    <submittedName>
        <fullName evidence="2">Ethylene responsive transcription factor 1b</fullName>
    </submittedName>
</protein>
<dbReference type="GO" id="GO:0003676">
    <property type="term" value="F:nucleic acid binding"/>
    <property type="evidence" value="ECO:0007669"/>
    <property type="project" value="InterPro"/>
</dbReference>
<feature type="domain" description="RNase H type-1" evidence="1">
    <location>
        <begin position="33"/>
        <end position="87"/>
    </location>
</feature>
<dbReference type="AlphaFoldDB" id="A0A2K3JT10"/>
<dbReference type="PANTHER" id="PTHR34023:SF5">
    <property type="entry name" value="RNASE H TYPE-1 DOMAIN-CONTAINING PROTEIN"/>
    <property type="match status" value="1"/>
</dbReference>
<reference evidence="2 3" key="2">
    <citation type="journal article" date="2017" name="Front. Plant Sci.">
        <title>Gene Classification and Mining of Molecular Markers Useful in Red Clover (Trifolium pratense) Breeding.</title>
        <authorList>
            <person name="Istvanek J."/>
            <person name="Dluhosova J."/>
            <person name="Dluhos P."/>
            <person name="Patkova L."/>
            <person name="Nedelnik J."/>
            <person name="Repkova J."/>
        </authorList>
    </citation>
    <scope>NUCLEOTIDE SEQUENCE [LARGE SCALE GENOMIC DNA]</scope>
    <source>
        <strain evidence="3">cv. Tatra</strain>
        <tissue evidence="2">Young leaves</tissue>
    </source>
</reference>
<dbReference type="InterPro" id="IPR044730">
    <property type="entry name" value="RNase_H-like_dom_plant"/>
</dbReference>
<evidence type="ECO:0000259" key="1">
    <source>
        <dbReference type="Pfam" id="PF13456"/>
    </source>
</evidence>
<dbReference type="InterPro" id="IPR036397">
    <property type="entry name" value="RNaseH_sf"/>
</dbReference>
<proteinExistence type="predicted"/>
<dbReference type="EMBL" id="ASHM01076072">
    <property type="protein sequence ID" value="PNX57174.1"/>
    <property type="molecule type" value="Genomic_DNA"/>
</dbReference>
<dbReference type="InterPro" id="IPR002156">
    <property type="entry name" value="RNaseH_domain"/>
</dbReference>
<dbReference type="Pfam" id="PF13456">
    <property type="entry name" value="RVT_3"/>
    <property type="match status" value="1"/>
</dbReference>
<dbReference type="InterPro" id="IPR012337">
    <property type="entry name" value="RNaseH-like_sf"/>
</dbReference>
<dbReference type="SUPFAM" id="SSF53098">
    <property type="entry name" value="Ribonuclease H-like"/>
    <property type="match status" value="1"/>
</dbReference>
<name>A0A2K3JT10_TRIPR</name>
<sequence>MVRVRMEAQLGVEGFLEIPMGNGLVAFSETWEDSRIVVQTLNNTKNGSVMGWRLIKEIRRLLALKWEIKVCHSYREANACADALANMGCEHDHGLQIYDQCHVSLRNFVISGYYGDFYP</sequence>
<dbReference type="PANTHER" id="PTHR34023">
    <property type="entry name" value="RNASE H DOMAIN-CONTAINING PROTEIN"/>
    <property type="match status" value="1"/>
</dbReference>
<organism evidence="2 3">
    <name type="scientific">Trifolium pratense</name>
    <name type="common">Red clover</name>
    <dbReference type="NCBI Taxonomy" id="57577"/>
    <lineage>
        <taxon>Eukaryota</taxon>
        <taxon>Viridiplantae</taxon>
        <taxon>Streptophyta</taxon>
        <taxon>Embryophyta</taxon>
        <taxon>Tracheophyta</taxon>
        <taxon>Spermatophyta</taxon>
        <taxon>Magnoliopsida</taxon>
        <taxon>eudicotyledons</taxon>
        <taxon>Gunneridae</taxon>
        <taxon>Pentapetalae</taxon>
        <taxon>rosids</taxon>
        <taxon>fabids</taxon>
        <taxon>Fabales</taxon>
        <taxon>Fabaceae</taxon>
        <taxon>Papilionoideae</taxon>
        <taxon>50 kb inversion clade</taxon>
        <taxon>NPAAA clade</taxon>
        <taxon>Hologalegina</taxon>
        <taxon>IRL clade</taxon>
        <taxon>Trifolieae</taxon>
        <taxon>Trifolium</taxon>
    </lineage>
</organism>
<dbReference type="CDD" id="cd06222">
    <property type="entry name" value="RNase_H_like"/>
    <property type="match status" value="1"/>
</dbReference>
<reference evidence="2 3" key="1">
    <citation type="journal article" date="2014" name="Am. J. Bot.">
        <title>Genome assembly and annotation for red clover (Trifolium pratense; Fabaceae).</title>
        <authorList>
            <person name="Istvanek J."/>
            <person name="Jaros M."/>
            <person name="Krenek A."/>
            <person name="Repkova J."/>
        </authorList>
    </citation>
    <scope>NUCLEOTIDE SEQUENCE [LARGE SCALE GENOMIC DNA]</scope>
    <source>
        <strain evidence="3">cv. Tatra</strain>
        <tissue evidence="2">Young leaves</tissue>
    </source>
</reference>
<gene>
    <name evidence="2" type="ORF">L195_g050267</name>
</gene>
<dbReference type="GO" id="GO:0004523">
    <property type="term" value="F:RNA-DNA hybrid ribonuclease activity"/>
    <property type="evidence" value="ECO:0007669"/>
    <property type="project" value="InterPro"/>
</dbReference>